<protein>
    <submittedName>
        <fullName evidence="1">Uncharacterized protein</fullName>
    </submittedName>
</protein>
<dbReference type="EMBL" id="AZGD01000006">
    <property type="protein sequence ID" value="KRM20288.1"/>
    <property type="molecule type" value="Genomic_DNA"/>
</dbReference>
<proteinExistence type="predicted"/>
<evidence type="ECO:0000313" key="1">
    <source>
        <dbReference type="EMBL" id="KRM20288.1"/>
    </source>
</evidence>
<reference evidence="1 2" key="1">
    <citation type="journal article" date="2015" name="Genome Announc.">
        <title>Expanding the biotechnology potential of lactobacilli through comparative genomics of 213 strains and associated genera.</title>
        <authorList>
            <person name="Sun Z."/>
            <person name="Harris H.M."/>
            <person name="McCann A."/>
            <person name="Guo C."/>
            <person name="Argimon S."/>
            <person name="Zhang W."/>
            <person name="Yang X."/>
            <person name="Jeffery I.B."/>
            <person name="Cooney J.C."/>
            <person name="Kagawa T.F."/>
            <person name="Liu W."/>
            <person name="Song Y."/>
            <person name="Salvetti E."/>
            <person name="Wrobel A."/>
            <person name="Rasinkangas P."/>
            <person name="Parkhill J."/>
            <person name="Rea M.C."/>
            <person name="O'Sullivan O."/>
            <person name="Ritari J."/>
            <person name="Douillard F.P."/>
            <person name="Paul Ross R."/>
            <person name="Yang R."/>
            <person name="Briner A.E."/>
            <person name="Felis G.E."/>
            <person name="de Vos W.M."/>
            <person name="Barrangou R."/>
            <person name="Klaenhammer T.R."/>
            <person name="Caufield P.W."/>
            <person name="Cui Y."/>
            <person name="Zhang H."/>
            <person name="O'Toole P.W."/>
        </authorList>
    </citation>
    <scope>NUCLEOTIDE SEQUENCE [LARGE SCALE GENOMIC DNA]</scope>
    <source>
        <strain evidence="1 2">DSM 18933</strain>
    </source>
</reference>
<sequence>MKIRKKEPLEAMRGKELSKLPLQEIKAWFGGRYREHNSIIEMVTFVNNQGGVVSVYGEDWVIKSLDGGFIRKITDQEFRELYEVVEE</sequence>
<comment type="caution">
    <text evidence="1">The sequence shown here is derived from an EMBL/GenBank/DDBJ whole genome shotgun (WGS) entry which is preliminary data.</text>
</comment>
<accession>A0A0R1WR08</accession>
<gene>
    <name evidence="1" type="ORF">FC40_GL000207</name>
</gene>
<dbReference type="RefSeq" id="WP_025021959.1">
    <property type="nucleotide sequence ID" value="NZ_AZGD01000006.1"/>
</dbReference>
<dbReference type="STRING" id="1423755.FC40_GL000207"/>
<dbReference type="PATRIC" id="fig|1423755.3.peg.223"/>
<dbReference type="AlphaFoldDB" id="A0A0R1WR08"/>
<evidence type="ECO:0000313" key="2">
    <source>
        <dbReference type="Proteomes" id="UP000051054"/>
    </source>
</evidence>
<keyword evidence="2" id="KW-1185">Reference proteome</keyword>
<organism evidence="1 2">
    <name type="scientific">Ligilactobacillus hayakitensis DSM 18933 = JCM 14209</name>
    <dbReference type="NCBI Taxonomy" id="1423755"/>
    <lineage>
        <taxon>Bacteria</taxon>
        <taxon>Bacillati</taxon>
        <taxon>Bacillota</taxon>
        <taxon>Bacilli</taxon>
        <taxon>Lactobacillales</taxon>
        <taxon>Lactobacillaceae</taxon>
        <taxon>Ligilactobacillus</taxon>
    </lineage>
</organism>
<name>A0A0R1WR08_9LACO</name>
<dbReference type="Proteomes" id="UP000051054">
    <property type="component" value="Unassembled WGS sequence"/>
</dbReference>